<proteinExistence type="predicted"/>
<dbReference type="EMBL" id="CADEAL010004430">
    <property type="protein sequence ID" value="CAB1459416.1"/>
    <property type="molecule type" value="Genomic_DNA"/>
</dbReference>
<keyword evidence="3" id="KW-1185">Reference proteome</keyword>
<evidence type="ECO:0000256" key="1">
    <source>
        <dbReference type="SAM" id="MobiDB-lite"/>
    </source>
</evidence>
<evidence type="ECO:0000313" key="3">
    <source>
        <dbReference type="Proteomes" id="UP001153269"/>
    </source>
</evidence>
<dbReference type="Proteomes" id="UP001153269">
    <property type="component" value="Unassembled WGS sequence"/>
</dbReference>
<accession>A0A9N7W304</accession>
<evidence type="ECO:0000313" key="2">
    <source>
        <dbReference type="EMBL" id="CAB1459416.1"/>
    </source>
</evidence>
<organism evidence="2 3">
    <name type="scientific">Pleuronectes platessa</name>
    <name type="common">European plaice</name>
    <dbReference type="NCBI Taxonomy" id="8262"/>
    <lineage>
        <taxon>Eukaryota</taxon>
        <taxon>Metazoa</taxon>
        <taxon>Chordata</taxon>
        <taxon>Craniata</taxon>
        <taxon>Vertebrata</taxon>
        <taxon>Euteleostomi</taxon>
        <taxon>Actinopterygii</taxon>
        <taxon>Neopterygii</taxon>
        <taxon>Teleostei</taxon>
        <taxon>Neoteleostei</taxon>
        <taxon>Acanthomorphata</taxon>
        <taxon>Carangaria</taxon>
        <taxon>Pleuronectiformes</taxon>
        <taxon>Pleuronectoidei</taxon>
        <taxon>Pleuronectidae</taxon>
        <taxon>Pleuronectes</taxon>
    </lineage>
</organism>
<gene>
    <name evidence="2" type="ORF">PLEPLA_LOCUS47253</name>
</gene>
<name>A0A9N7W304_PLEPL</name>
<dbReference type="AlphaFoldDB" id="A0A9N7W304"/>
<sequence>MSPEASTPGAHHASRHTAHTRDLIYPAAPKRPGPQILFTQSPGNHQVLRGSGRQQKQIPQIKNNRGGREGRSAKVLPPSRQIVELWRLFTATNPHVNGASQTQHKDKGLL</sequence>
<feature type="compositionally biased region" description="Polar residues" evidence="1">
    <location>
        <begin position="52"/>
        <end position="63"/>
    </location>
</feature>
<feature type="region of interest" description="Disordered" evidence="1">
    <location>
        <begin position="1"/>
        <end position="75"/>
    </location>
</feature>
<protein>
    <submittedName>
        <fullName evidence="2">Uncharacterized protein</fullName>
    </submittedName>
</protein>
<reference evidence="2" key="1">
    <citation type="submission" date="2020-03" db="EMBL/GenBank/DDBJ databases">
        <authorList>
            <person name="Weist P."/>
        </authorList>
    </citation>
    <scope>NUCLEOTIDE SEQUENCE</scope>
</reference>
<comment type="caution">
    <text evidence="2">The sequence shown here is derived from an EMBL/GenBank/DDBJ whole genome shotgun (WGS) entry which is preliminary data.</text>
</comment>